<keyword evidence="1" id="KW-0732">Signal</keyword>
<gene>
    <name evidence="2" type="ORF">J4N46_11085</name>
</gene>
<protein>
    <submittedName>
        <fullName evidence="2">Carboxypeptidase-like regulatory domain-containing protein</fullName>
    </submittedName>
</protein>
<feature type="signal peptide" evidence="1">
    <location>
        <begin position="1"/>
        <end position="20"/>
    </location>
</feature>
<comment type="caution">
    <text evidence="2">The sequence shown here is derived from an EMBL/GenBank/DDBJ whole genome shotgun (WGS) entry which is preliminary data.</text>
</comment>
<accession>A0ABS3Q041</accession>
<evidence type="ECO:0000256" key="1">
    <source>
        <dbReference type="SAM" id="SignalP"/>
    </source>
</evidence>
<dbReference type="Pfam" id="PF13715">
    <property type="entry name" value="CarbopepD_reg_2"/>
    <property type="match status" value="1"/>
</dbReference>
<evidence type="ECO:0000313" key="3">
    <source>
        <dbReference type="Proteomes" id="UP000681610"/>
    </source>
</evidence>
<reference evidence="2 3" key="1">
    <citation type="submission" date="2021-03" db="EMBL/GenBank/DDBJ databases">
        <title>Isolation and description of Capnocytophaga bilenii sp. nov., a novel Capnocytophaga species, isolated from a gingivitis subject.</title>
        <authorList>
            <person name="Antezack A."/>
            <person name="Monnet-Corti V."/>
            <person name="La Scola B."/>
        </authorList>
    </citation>
    <scope>NUCLEOTIDE SEQUENCE [LARGE SCALE GENOMIC DNA]</scope>
    <source>
        <strain evidence="2 3">Marseille-Q4570</strain>
    </source>
</reference>
<name>A0ABS3Q041_9FLAO</name>
<dbReference type="RefSeq" id="WP_208059344.1">
    <property type="nucleotide sequence ID" value="NZ_JAGDYP010000009.1"/>
</dbReference>
<dbReference type="Proteomes" id="UP000681610">
    <property type="component" value="Unassembled WGS sequence"/>
</dbReference>
<sequence length="380" mass="44561">MKKILFIPLFLLHYLLPAQVAELTLIDALTKRPIPNAEVYYTTSLNGTITNEEGKAKITIEPDTLTLSHIGYMSKKILTINTLTSTTLYLNPQEIQLEEVVLYNYDLKKKIKYVLENYHKLYDTKAKILECTYREKTTKNSKLIRLYQNQLNWWSKDYVFRFKEPLNKFIQIELKNTDYAKIIGEEEDIANGLALEQKTLMMYLHLSPYLVFLNNAQTIDIKKVEKDNQYTIVTFDAYIEKVHLKVFDSVIYFDNHSGAIKKIVFNQPLSETIERVSRKSKIPCKSTTEFATWELTFTPYNNKMLFSSFAVKAKVNVEIEGKTYTIISEENFLRTGTQDKHIKKENRINIENPFFEYTPPHKQGEAKYILTTEEEEFIKQ</sequence>
<dbReference type="InterPro" id="IPR008969">
    <property type="entry name" value="CarboxyPept-like_regulatory"/>
</dbReference>
<keyword evidence="3" id="KW-1185">Reference proteome</keyword>
<organism evidence="2 3">
    <name type="scientific">Capnocytophaga bilenii</name>
    <dbReference type="NCBI Taxonomy" id="2819369"/>
    <lineage>
        <taxon>Bacteria</taxon>
        <taxon>Pseudomonadati</taxon>
        <taxon>Bacteroidota</taxon>
        <taxon>Flavobacteriia</taxon>
        <taxon>Flavobacteriales</taxon>
        <taxon>Flavobacteriaceae</taxon>
        <taxon>Capnocytophaga</taxon>
    </lineage>
</organism>
<feature type="chain" id="PRO_5046819382" evidence="1">
    <location>
        <begin position="21"/>
        <end position="380"/>
    </location>
</feature>
<proteinExistence type="predicted"/>
<evidence type="ECO:0000313" key="2">
    <source>
        <dbReference type="EMBL" id="MBO1884940.1"/>
    </source>
</evidence>
<dbReference type="EMBL" id="JAGDYP010000009">
    <property type="protein sequence ID" value="MBO1884940.1"/>
    <property type="molecule type" value="Genomic_DNA"/>
</dbReference>
<dbReference type="SUPFAM" id="SSF49464">
    <property type="entry name" value="Carboxypeptidase regulatory domain-like"/>
    <property type="match status" value="1"/>
</dbReference>